<dbReference type="GO" id="GO:0016757">
    <property type="term" value="F:glycosyltransferase activity"/>
    <property type="evidence" value="ECO:0007669"/>
    <property type="project" value="UniProtKB-KW"/>
</dbReference>
<keyword evidence="3" id="KW-0808">Transferase</keyword>
<dbReference type="PANTHER" id="PTHR13778:SF57">
    <property type="entry name" value="GALACTURONOSYLTRANSFERASE-LIKE 10-RELATED"/>
    <property type="match status" value="1"/>
</dbReference>
<feature type="chain" id="PRO_5013935297" description="Hexosyltransferase" evidence="4">
    <location>
        <begin position="25"/>
        <end position="148"/>
    </location>
</feature>
<comment type="caution">
    <text evidence="5">The sequence shown here is derived from an EMBL/GenBank/DDBJ whole genome shotgun (WGS) entry which is preliminary data.</text>
</comment>
<reference evidence="5 6" key="2">
    <citation type="journal article" date="2017" name="Genome Biol.">
        <title>New reference genome sequences of hot pepper reveal the massive evolution of plant disease-resistance genes by retroduplication.</title>
        <authorList>
            <person name="Kim S."/>
            <person name="Park J."/>
            <person name="Yeom S.I."/>
            <person name="Kim Y.M."/>
            <person name="Seo E."/>
            <person name="Kim K.T."/>
            <person name="Kim M.S."/>
            <person name="Lee J.M."/>
            <person name="Cheong K."/>
            <person name="Shin H.S."/>
            <person name="Kim S.B."/>
            <person name="Han K."/>
            <person name="Lee J."/>
            <person name="Park M."/>
            <person name="Lee H.A."/>
            <person name="Lee H.Y."/>
            <person name="Lee Y."/>
            <person name="Oh S."/>
            <person name="Lee J.H."/>
            <person name="Choi E."/>
            <person name="Choi E."/>
            <person name="Lee S.E."/>
            <person name="Jeon J."/>
            <person name="Kim H."/>
            <person name="Choi G."/>
            <person name="Song H."/>
            <person name="Lee J."/>
            <person name="Lee S.C."/>
            <person name="Kwon J.K."/>
            <person name="Lee H.Y."/>
            <person name="Koo N."/>
            <person name="Hong Y."/>
            <person name="Kim R.W."/>
            <person name="Kang W.H."/>
            <person name="Huh J.H."/>
            <person name="Kang B.C."/>
            <person name="Yang T.J."/>
            <person name="Lee Y.H."/>
            <person name="Bennetzen J.L."/>
            <person name="Choi D."/>
        </authorList>
    </citation>
    <scope>NUCLEOTIDE SEQUENCE [LARGE SCALE GENOMIC DNA]</scope>
    <source>
        <strain evidence="6">cv. CM334</strain>
    </source>
</reference>
<sequence>MVLSKNYIFLLFVSISLLLVSTSSIKSFLEKPDNTKIDGSLRYAKSPKYLNRQECPGSHYLICDPNLIHVAMTLDSQNFRGLIEVVCSVLKHTSCPENVYFHFVASNNSNFKKLKQMVKSKIDEDRSIHFDFDTLMDSFQVLLLLHNL</sequence>
<evidence type="ECO:0000256" key="3">
    <source>
        <dbReference type="ARBA" id="ARBA00022679"/>
    </source>
</evidence>
<dbReference type="AlphaFoldDB" id="A0A2G3AHY8"/>
<evidence type="ECO:0000313" key="6">
    <source>
        <dbReference type="Proteomes" id="UP000222542"/>
    </source>
</evidence>
<evidence type="ECO:0008006" key="7">
    <source>
        <dbReference type="Google" id="ProtNLM"/>
    </source>
</evidence>
<dbReference type="Proteomes" id="UP000222542">
    <property type="component" value="Unassembled WGS sequence"/>
</dbReference>
<name>A0A2G3AHY8_CAPAN</name>
<dbReference type="InterPro" id="IPR050748">
    <property type="entry name" value="Glycosyltrans_8_dom-fam"/>
</dbReference>
<comment type="pathway">
    <text evidence="1">Glycan metabolism; pectin biosynthesis.</text>
</comment>
<reference evidence="5 6" key="1">
    <citation type="journal article" date="2014" name="Nat. Genet.">
        <title>Genome sequence of the hot pepper provides insights into the evolution of pungency in Capsicum species.</title>
        <authorList>
            <person name="Kim S."/>
            <person name="Park M."/>
            <person name="Yeom S.I."/>
            <person name="Kim Y.M."/>
            <person name="Lee J.M."/>
            <person name="Lee H.A."/>
            <person name="Seo E."/>
            <person name="Choi J."/>
            <person name="Cheong K."/>
            <person name="Kim K.T."/>
            <person name="Jung K."/>
            <person name="Lee G.W."/>
            <person name="Oh S.K."/>
            <person name="Bae C."/>
            <person name="Kim S.B."/>
            <person name="Lee H.Y."/>
            <person name="Kim S.Y."/>
            <person name="Kim M.S."/>
            <person name="Kang B.C."/>
            <person name="Jo Y.D."/>
            <person name="Yang H.B."/>
            <person name="Jeong H.J."/>
            <person name="Kang W.H."/>
            <person name="Kwon J.K."/>
            <person name="Shin C."/>
            <person name="Lim J.Y."/>
            <person name="Park J.H."/>
            <person name="Huh J.H."/>
            <person name="Kim J.S."/>
            <person name="Kim B.D."/>
            <person name="Cohen O."/>
            <person name="Paran I."/>
            <person name="Suh M.C."/>
            <person name="Lee S.B."/>
            <person name="Kim Y.K."/>
            <person name="Shin Y."/>
            <person name="Noh S.J."/>
            <person name="Park J."/>
            <person name="Seo Y.S."/>
            <person name="Kwon S.Y."/>
            <person name="Kim H.A."/>
            <person name="Park J.M."/>
            <person name="Kim H.J."/>
            <person name="Choi S.B."/>
            <person name="Bosland P.W."/>
            <person name="Reeves G."/>
            <person name="Jo S.H."/>
            <person name="Lee B.W."/>
            <person name="Cho H.T."/>
            <person name="Choi H.S."/>
            <person name="Lee M.S."/>
            <person name="Yu Y."/>
            <person name="Do Choi Y."/>
            <person name="Park B.S."/>
            <person name="van Deynze A."/>
            <person name="Ashrafi H."/>
            <person name="Hill T."/>
            <person name="Kim W.T."/>
            <person name="Pai H.S."/>
            <person name="Ahn H.K."/>
            <person name="Yeam I."/>
            <person name="Giovannoni J.J."/>
            <person name="Rose J.K."/>
            <person name="Sorensen I."/>
            <person name="Lee S.J."/>
            <person name="Kim R.W."/>
            <person name="Choi I.Y."/>
            <person name="Choi B.S."/>
            <person name="Lim J.S."/>
            <person name="Lee Y.H."/>
            <person name="Choi D."/>
        </authorList>
    </citation>
    <scope>NUCLEOTIDE SEQUENCE [LARGE SCALE GENOMIC DNA]</scope>
    <source>
        <strain evidence="6">cv. CM334</strain>
    </source>
</reference>
<dbReference type="Gramene" id="PHT93855">
    <property type="protein sequence ID" value="PHT93855"/>
    <property type="gene ID" value="T459_01737"/>
</dbReference>
<feature type="signal peptide" evidence="4">
    <location>
        <begin position="1"/>
        <end position="24"/>
    </location>
</feature>
<evidence type="ECO:0000256" key="1">
    <source>
        <dbReference type="ARBA" id="ARBA00004877"/>
    </source>
</evidence>
<protein>
    <recommendedName>
        <fullName evidence="7">Hexosyltransferase</fullName>
    </recommendedName>
</protein>
<proteinExistence type="predicted"/>
<organism evidence="5 6">
    <name type="scientific">Capsicum annuum</name>
    <name type="common">Capsicum pepper</name>
    <dbReference type="NCBI Taxonomy" id="4072"/>
    <lineage>
        <taxon>Eukaryota</taxon>
        <taxon>Viridiplantae</taxon>
        <taxon>Streptophyta</taxon>
        <taxon>Embryophyta</taxon>
        <taxon>Tracheophyta</taxon>
        <taxon>Spermatophyta</taxon>
        <taxon>Magnoliopsida</taxon>
        <taxon>eudicotyledons</taxon>
        <taxon>Gunneridae</taxon>
        <taxon>Pentapetalae</taxon>
        <taxon>asterids</taxon>
        <taxon>lamiids</taxon>
        <taxon>Solanales</taxon>
        <taxon>Solanaceae</taxon>
        <taxon>Solanoideae</taxon>
        <taxon>Capsiceae</taxon>
        <taxon>Capsicum</taxon>
    </lineage>
</organism>
<evidence type="ECO:0000256" key="4">
    <source>
        <dbReference type="SAM" id="SignalP"/>
    </source>
</evidence>
<gene>
    <name evidence="5" type="ORF">T459_01737</name>
</gene>
<dbReference type="STRING" id="4072.A0A2G3AHY8"/>
<evidence type="ECO:0000256" key="2">
    <source>
        <dbReference type="ARBA" id="ARBA00022676"/>
    </source>
</evidence>
<dbReference type="EMBL" id="AYRZ02000001">
    <property type="protein sequence ID" value="PHT93855.1"/>
    <property type="molecule type" value="Genomic_DNA"/>
</dbReference>
<dbReference type="OMA" id="MENTKAM"/>
<accession>A0A2G3AHY8</accession>
<keyword evidence="4" id="KW-0732">Signal</keyword>
<keyword evidence="2" id="KW-0328">Glycosyltransferase</keyword>
<keyword evidence="6" id="KW-1185">Reference proteome</keyword>
<dbReference type="PANTHER" id="PTHR13778">
    <property type="entry name" value="GLYCOSYLTRANSFERASE 8 DOMAIN-CONTAINING PROTEIN"/>
    <property type="match status" value="1"/>
</dbReference>
<evidence type="ECO:0000313" key="5">
    <source>
        <dbReference type="EMBL" id="PHT93855.1"/>
    </source>
</evidence>